<dbReference type="EMBL" id="LT550746">
    <property type="protein sequence ID" value="SAL96221.1"/>
    <property type="molecule type" value="Genomic_DNA"/>
</dbReference>
<feature type="non-terminal residue" evidence="1">
    <location>
        <position position="19"/>
    </location>
</feature>
<dbReference type="InParanoid" id="A0A168L7M3"/>
<organism evidence="1">
    <name type="scientific">Absidia glauca</name>
    <name type="common">Pin mould</name>
    <dbReference type="NCBI Taxonomy" id="4829"/>
    <lineage>
        <taxon>Eukaryota</taxon>
        <taxon>Fungi</taxon>
        <taxon>Fungi incertae sedis</taxon>
        <taxon>Mucoromycota</taxon>
        <taxon>Mucoromycotina</taxon>
        <taxon>Mucoromycetes</taxon>
        <taxon>Mucorales</taxon>
        <taxon>Cunninghamellaceae</taxon>
        <taxon>Absidia</taxon>
    </lineage>
</organism>
<gene>
    <name evidence="1" type="primary">ABSGL_01596.1 scaffold 1746</name>
</gene>
<evidence type="ECO:0000313" key="2">
    <source>
        <dbReference type="Proteomes" id="UP000078561"/>
    </source>
</evidence>
<keyword evidence="2" id="KW-1185">Reference proteome</keyword>
<accession>A0A168L7M3</accession>
<dbReference type="AlphaFoldDB" id="A0A168L7M3"/>
<name>A0A168L7M3_ABSGL</name>
<proteinExistence type="predicted"/>
<evidence type="ECO:0000313" key="1">
    <source>
        <dbReference type="EMBL" id="SAL96221.1"/>
    </source>
</evidence>
<reference evidence="1" key="1">
    <citation type="submission" date="2016-04" db="EMBL/GenBank/DDBJ databases">
        <authorList>
            <person name="Evans L.H."/>
            <person name="Alamgir A."/>
            <person name="Owens N."/>
            <person name="Weber N.D."/>
            <person name="Virtaneva K."/>
            <person name="Barbian K."/>
            <person name="Babar A."/>
            <person name="Rosenke K."/>
        </authorList>
    </citation>
    <scope>NUCLEOTIDE SEQUENCE [LARGE SCALE GENOMIC DNA]</scope>
    <source>
        <strain evidence="1">CBS 101.48</strain>
    </source>
</reference>
<sequence length="19" mass="1978">MISAADLAGMTLGDIRTLE</sequence>
<protein>
    <submittedName>
        <fullName evidence="1">Uncharacterized protein</fullName>
    </submittedName>
</protein>
<dbReference type="Proteomes" id="UP000078561">
    <property type="component" value="Unassembled WGS sequence"/>
</dbReference>